<reference evidence="4 5" key="1">
    <citation type="journal article" date="2015" name="Nature">
        <title>rRNA introns, odd ribosomes, and small enigmatic genomes across a large radiation of phyla.</title>
        <authorList>
            <person name="Brown C.T."/>
            <person name="Hug L.A."/>
            <person name="Thomas B.C."/>
            <person name="Sharon I."/>
            <person name="Castelle C.J."/>
            <person name="Singh A."/>
            <person name="Wilkins M.J."/>
            <person name="Williams K.H."/>
            <person name="Banfield J.F."/>
        </authorList>
    </citation>
    <scope>NUCLEOTIDE SEQUENCE [LARGE SCALE GENOMIC DNA]</scope>
</reference>
<evidence type="ECO:0000256" key="1">
    <source>
        <dbReference type="SAM" id="Phobius"/>
    </source>
</evidence>
<evidence type="ECO:0000259" key="3">
    <source>
        <dbReference type="Pfam" id="PF13439"/>
    </source>
</evidence>
<name>A0A0G1L6W1_9BACT</name>
<keyword evidence="1" id="KW-0472">Membrane</keyword>
<evidence type="ECO:0000313" key="4">
    <source>
        <dbReference type="EMBL" id="KKT64357.1"/>
    </source>
</evidence>
<comment type="caution">
    <text evidence="4">The sequence shown here is derived from an EMBL/GenBank/DDBJ whole genome shotgun (WGS) entry which is preliminary data.</text>
</comment>
<dbReference type="InterPro" id="IPR050194">
    <property type="entry name" value="Glycosyltransferase_grp1"/>
</dbReference>
<sequence length="334" mass="37821">MKVLMISGDPGVLDLKSDVGKRMAEYRAVLGGLDILLACGNIFNFISGFFRGLKLMRNRYDIITAQDMEHSLLAWVFSKLFKIPWQMQIHSDIFSPYFQTESFKNKLRVRLAKFLVPRADCIRVVSERIKNSLTAYGVKHITVLPIFVDTEKIKNVLIKTDLHKKYPGRFVILMASRVTKEKNIGLAVEAMKELVTLPLLLIVGDGPELESLKFKVKSEKLEGNIKFEPYTEDLASYYKTCDLFLLASYYEGYGRTLIEAVAAGAKVISSDVGIAPEILEPENIFKVGNKNDLKEKIVAALNQKLPAPKPLVSQTKGEYLRLYKRSFEICVNKK</sequence>
<dbReference type="AlphaFoldDB" id="A0A0G1L6W1"/>
<dbReference type="InterPro" id="IPR028098">
    <property type="entry name" value="Glyco_trans_4-like_N"/>
</dbReference>
<organism evidence="4 5">
    <name type="scientific">Candidatus Giovannonibacteria bacterium GW2011_GWA1_44_29</name>
    <dbReference type="NCBI Taxonomy" id="1618646"/>
    <lineage>
        <taxon>Bacteria</taxon>
        <taxon>Candidatus Giovannoniibacteriota</taxon>
    </lineage>
</organism>
<feature type="domain" description="Glycosyl transferase family 1" evidence="2">
    <location>
        <begin position="164"/>
        <end position="304"/>
    </location>
</feature>
<dbReference type="Proteomes" id="UP000034652">
    <property type="component" value="Unassembled WGS sequence"/>
</dbReference>
<dbReference type="Gene3D" id="3.40.50.2000">
    <property type="entry name" value="Glycogen Phosphorylase B"/>
    <property type="match status" value="2"/>
</dbReference>
<dbReference type="Pfam" id="PF13439">
    <property type="entry name" value="Glyco_transf_4"/>
    <property type="match status" value="1"/>
</dbReference>
<dbReference type="SUPFAM" id="SSF53756">
    <property type="entry name" value="UDP-Glycosyltransferase/glycogen phosphorylase"/>
    <property type="match status" value="1"/>
</dbReference>
<accession>A0A0G1L6W1</accession>
<feature type="domain" description="Glycosyltransferase subfamily 4-like N-terminal" evidence="3">
    <location>
        <begin position="53"/>
        <end position="152"/>
    </location>
</feature>
<dbReference type="STRING" id="1618646.UW57_C0001G0084"/>
<evidence type="ECO:0000313" key="5">
    <source>
        <dbReference type="Proteomes" id="UP000034652"/>
    </source>
</evidence>
<dbReference type="EMBL" id="LCIV01000001">
    <property type="protein sequence ID" value="KKT64357.1"/>
    <property type="molecule type" value="Genomic_DNA"/>
</dbReference>
<evidence type="ECO:0000259" key="2">
    <source>
        <dbReference type="Pfam" id="PF00534"/>
    </source>
</evidence>
<dbReference type="GO" id="GO:0016757">
    <property type="term" value="F:glycosyltransferase activity"/>
    <property type="evidence" value="ECO:0007669"/>
    <property type="project" value="InterPro"/>
</dbReference>
<dbReference type="PANTHER" id="PTHR45947:SF3">
    <property type="entry name" value="SULFOQUINOVOSYL TRANSFERASE SQD2"/>
    <property type="match status" value="1"/>
</dbReference>
<gene>
    <name evidence="4" type="ORF">UW57_C0001G0084</name>
</gene>
<dbReference type="PANTHER" id="PTHR45947">
    <property type="entry name" value="SULFOQUINOVOSYL TRANSFERASE SQD2"/>
    <property type="match status" value="1"/>
</dbReference>
<keyword evidence="1" id="KW-0812">Transmembrane</keyword>
<proteinExistence type="predicted"/>
<dbReference type="InterPro" id="IPR001296">
    <property type="entry name" value="Glyco_trans_1"/>
</dbReference>
<keyword evidence="4" id="KW-0808">Transferase</keyword>
<feature type="transmembrane region" description="Helical" evidence="1">
    <location>
        <begin position="28"/>
        <end position="50"/>
    </location>
</feature>
<keyword evidence="1" id="KW-1133">Transmembrane helix</keyword>
<dbReference type="Pfam" id="PF00534">
    <property type="entry name" value="Glycos_transf_1"/>
    <property type="match status" value="1"/>
</dbReference>
<protein>
    <submittedName>
        <fullName evidence="4">Glycosyl transferase group 1</fullName>
    </submittedName>
</protein>